<accession>A0A6A6GUE5</accession>
<reference evidence="2" key="1">
    <citation type="journal article" date="2020" name="Stud. Mycol.">
        <title>101 Dothideomycetes genomes: a test case for predicting lifestyles and emergence of pathogens.</title>
        <authorList>
            <person name="Haridas S."/>
            <person name="Albert R."/>
            <person name="Binder M."/>
            <person name="Bloem J."/>
            <person name="Labutti K."/>
            <person name="Salamov A."/>
            <person name="Andreopoulos B."/>
            <person name="Baker S."/>
            <person name="Barry K."/>
            <person name="Bills G."/>
            <person name="Bluhm B."/>
            <person name="Cannon C."/>
            <person name="Castanera R."/>
            <person name="Culley D."/>
            <person name="Daum C."/>
            <person name="Ezra D."/>
            <person name="Gonzalez J."/>
            <person name="Henrissat B."/>
            <person name="Kuo A."/>
            <person name="Liang C."/>
            <person name="Lipzen A."/>
            <person name="Lutzoni F."/>
            <person name="Magnuson J."/>
            <person name="Mondo S."/>
            <person name="Nolan M."/>
            <person name="Ohm R."/>
            <person name="Pangilinan J."/>
            <person name="Park H.-J."/>
            <person name="Ramirez L."/>
            <person name="Alfaro M."/>
            <person name="Sun H."/>
            <person name="Tritt A."/>
            <person name="Yoshinaga Y."/>
            <person name="Zwiers L.-H."/>
            <person name="Turgeon B."/>
            <person name="Goodwin S."/>
            <person name="Spatafora J."/>
            <person name="Crous P."/>
            <person name="Grigoriev I."/>
        </authorList>
    </citation>
    <scope>NUCLEOTIDE SEQUENCE</scope>
    <source>
        <strain evidence="2">Tuck. ex Michener</strain>
    </source>
</reference>
<dbReference type="OrthoDB" id="1930760at2759"/>
<evidence type="ECO:0000313" key="3">
    <source>
        <dbReference type="Proteomes" id="UP000800092"/>
    </source>
</evidence>
<dbReference type="CDD" id="cd03024">
    <property type="entry name" value="DsbA_FrnE"/>
    <property type="match status" value="1"/>
</dbReference>
<evidence type="ECO:0000259" key="1">
    <source>
        <dbReference type="Pfam" id="PF01323"/>
    </source>
</evidence>
<dbReference type="GO" id="GO:0016491">
    <property type="term" value="F:oxidoreductase activity"/>
    <property type="evidence" value="ECO:0007669"/>
    <property type="project" value="InterPro"/>
</dbReference>
<dbReference type="EMBL" id="ML991870">
    <property type="protein sequence ID" value="KAF2229249.1"/>
    <property type="molecule type" value="Genomic_DNA"/>
</dbReference>
<dbReference type="SUPFAM" id="SSF52833">
    <property type="entry name" value="Thioredoxin-like"/>
    <property type="match status" value="1"/>
</dbReference>
<feature type="domain" description="DSBA-like thioredoxin" evidence="1">
    <location>
        <begin position="6"/>
        <end position="211"/>
    </location>
</feature>
<evidence type="ECO:0000313" key="2">
    <source>
        <dbReference type="EMBL" id="KAF2229249.1"/>
    </source>
</evidence>
<organism evidence="2 3">
    <name type="scientific">Viridothelium virens</name>
    <name type="common">Speckled blister lichen</name>
    <name type="synonym">Trypethelium virens</name>
    <dbReference type="NCBI Taxonomy" id="1048519"/>
    <lineage>
        <taxon>Eukaryota</taxon>
        <taxon>Fungi</taxon>
        <taxon>Dikarya</taxon>
        <taxon>Ascomycota</taxon>
        <taxon>Pezizomycotina</taxon>
        <taxon>Dothideomycetes</taxon>
        <taxon>Dothideomycetes incertae sedis</taxon>
        <taxon>Trypetheliales</taxon>
        <taxon>Trypetheliaceae</taxon>
        <taxon>Viridothelium</taxon>
    </lineage>
</organism>
<dbReference type="InterPro" id="IPR001853">
    <property type="entry name" value="DSBA-like_thioredoxin_dom"/>
</dbReference>
<dbReference type="Gene3D" id="3.40.30.10">
    <property type="entry name" value="Glutaredoxin"/>
    <property type="match status" value="1"/>
</dbReference>
<proteinExistence type="predicted"/>
<dbReference type="Pfam" id="PF01323">
    <property type="entry name" value="DSBA"/>
    <property type="match status" value="1"/>
</dbReference>
<dbReference type="PANTHER" id="PTHR13887">
    <property type="entry name" value="GLUTATHIONE S-TRANSFERASE KAPPA"/>
    <property type="match status" value="1"/>
</dbReference>
<gene>
    <name evidence="2" type="ORF">EV356DRAFT_18817</name>
</gene>
<dbReference type="AlphaFoldDB" id="A0A6A6GUE5"/>
<protein>
    <submittedName>
        <fullName evidence="2">Thioredoxin-like protein</fullName>
    </submittedName>
</protein>
<keyword evidence="3" id="KW-1185">Reference proteome</keyword>
<dbReference type="InterPro" id="IPR036249">
    <property type="entry name" value="Thioredoxin-like_sf"/>
</dbReference>
<sequence length="233" mass="25607">MTSFNIEIVSDVNCPWCYVGKKRLEKAIAAYRASSRSSTSADTFTTRWHPFYLNPDAPSPGIDKQAYYAAKFGPQRLGAMFSRLGAVGAQEGIAFKFGGRTGNTRDAHRLIELGWQKGGQQRQTSVVAELFALYFENEGDLTDRAQLVQAGKRAGLQEEDARKWLEGEGGAEVVDREVEVAARRGIHGVPHFTIQGEFVVEGAEGPEVFVEIFERIKGRGGESNGEVKKGETC</sequence>
<dbReference type="Proteomes" id="UP000800092">
    <property type="component" value="Unassembled WGS sequence"/>
</dbReference>
<dbReference type="PANTHER" id="PTHR13887:SF41">
    <property type="entry name" value="THIOREDOXIN SUPERFAMILY PROTEIN"/>
    <property type="match status" value="1"/>
</dbReference>
<name>A0A6A6GUE5_VIRVR</name>